<evidence type="ECO:0000259" key="1">
    <source>
        <dbReference type="PROSITE" id="PS50112"/>
    </source>
</evidence>
<sequence length="175" mass="20578">ERYDAETFLRFLQLVLERYPTGKIVMILDNARIHHAKLIQPFLKEHEDRLELVFLPPYSPQLNLIGNRTVPGTVRLENVCAILCVLRDRTEQKQMEAALQESEKWFRIIAEHSSDYILILSNEGKVTYISPSFENTFGIVREECLKNDLFRYVHPEDVLLLQEKLQMLYGTNEQQ</sequence>
<gene>
    <name evidence="2" type="ORF">HZY91_10895</name>
</gene>
<proteinExistence type="predicted"/>
<dbReference type="Pfam" id="PF00989">
    <property type="entry name" value="PAS"/>
    <property type="match status" value="1"/>
</dbReference>
<evidence type="ECO:0000313" key="3">
    <source>
        <dbReference type="Proteomes" id="UP000721415"/>
    </source>
</evidence>
<dbReference type="InterPro" id="IPR036397">
    <property type="entry name" value="RNaseH_sf"/>
</dbReference>
<dbReference type="SUPFAM" id="SSF55785">
    <property type="entry name" value="PYP-like sensor domain (PAS domain)"/>
    <property type="match status" value="1"/>
</dbReference>
<dbReference type="InterPro" id="IPR035965">
    <property type="entry name" value="PAS-like_dom_sf"/>
</dbReference>
<dbReference type="InterPro" id="IPR038717">
    <property type="entry name" value="Tc1-like_DDE_dom"/>
</dbReference>
<dbReference type="Proteomes" id="UP000721415">
    <property type="component" value="Unassembled WGS sequence"/>
</dbReference>
<accession>A0ABS0LT98</accession>
<dbReference type="Gene3D" id="3.30.450.20">
    <property type="entry name" value="PAS domain"/>
    <property type="match status" value="1"/>
</dbReference>
<organism evidence="2 3">
    <name type="scientific">Facklamia lactis</name>
    <dbReference type="NCBI Taxonomy" id="2749967"/>
    <lineage>
        <taxon>Bacteria</taxon>
        <taxon>Bacillati</taxon>
        <taxon>Bacillota</taxon>
        <taxon>Bacilli</taxon>
        <taxon>Lactobacillales</taxon>
        <taxon>Aerococcaceae</taxon>
        <taxon>Facklamia</taxon>
    </lineage>
</organism>
<dbReference type="Pfam" id="PF13358">
    <property type="entry name" value="DDE_3"/>
    <property type="match status" value="1"/>
</dbReference>
<protein>
    <submittedName>
        <fullName evidence="2">Transposase</fullName>
    </submittedName>
</protein>
<dbReference type="Gene3D" id="3.30.420.10">
    <property type="entry name" value="Ribonuclease H-like superfamily/Ribonuclease H"/>
    <property type="match status" value="1"/>
</dbReference>
<evidence type="ECO:0000313" key="2">
    <source>
        <dbReference type="EMBL" id="MBG9987359.1"/>
    </source>
</evidence>
<dbReference type="SMART" id="SM00091">
    <property type="entry name" value="PAS"/>
    <property type="match status" value="1"/>
</dbReference>
<feature type="non-terminal residue" evidence="2">
    <location>
        <position position="175"/>
    </location>
</feature>
<dbReference type="NCBIfam" id="TIGR00229">
    <property type="entry name" value="sensory_box"/>
    <property type="match status" value="1"/>
</dbReference>
<dbReference type="EMBL" id="JACBXQ010000030">
    <property type="protein sequence ID" value="MBG9987359.1"/>
    <property type="molecule type" value="Genomic_DNA"/>
</dbReference>
<dbReference type="RefSeq" id="WP_197116281.1">
    <property type="nucleotide sequence ID" value="NZ_JACBXQ010000030.1"/>
</dbReference>
<dbReference type="InterPro" id="IPR013767">
    <property type="entry name" value="PAS_fold"/>
</dbReference>
<dbReference type="CDD" id="cd00130">
    <property type="entry name" value="PAS"/>
    <property type="match status" value="1"/>
</dbReference>
<reference evidence="2 3" key="1">
    <citation type="submission" date="2020-07" db="EMBL/GenBank/DDBJ databases">
        <title>Facklamia lactis sp. nov., isolated from raw milk.</title>
        <authorList>
            <person name="Doll E.V."/>
            <person name="Huptas C."/>
            <person name="Staib L."/>
            <person name="Wenning M."/>
            <person name="Scherer S."/>
        </authorList>
    </citation>
    <scope>NUCLEOTIDE SEQUENCE [LARGE SCALE GENOMIC DNA]</scope>
    <source>
        <strain evidence="2 3">DSM 111018</strain>
    </source>
</reference>
<dbReference type="PROSITE" id="PS50112">
    <property type="entry name" value="PAS"/>
    <property type="match status" value="1"/>
</dbReference>
<comment type="caution">
    <text evidence="2">The sequence shown here is derived from an EMBL/GenBank/DDBJ whole genome shotgun (WGS) entry which is preliminary data.</text>
</comment>
<feature type="domain" description="PAS" evidence="1">
    <location>
        <begin position="102"/>
        <end position="172"/>
    </location>
</feature>
<name>A0ABS0LT98_9LACT</name>
<keyword evidence="3" id="KW-1185">Reference proteome</keyword>
<feature type="non-terminal residue" evidence="2">
    <location>
        <position position="1"/>
    </location>
</feature>
<dbReference type="InterPro" id="IPR000014">
    <property type="entry name" value="PAS"/>
</dbReference>